<sequence length="571" mass="62011">MLAPPVVPSIQSSPVLPYLTVHLARSCHFFPPFSHPSIPLPPIVLSSSSSSPSLPAVMSAYATMALSVLPRPRSKKHLAKLEYARKCIKIIGYIPAPLPPELPPSPPPSRGPSPVSQHIPIASSSKRKLDALADQPESAKRARLTKPPIPPSELPSGTPSSSAASPPLAASSSSSSTSSRPSDKTSSVTSVTTAVSSVGDATSRSLTVYEPLRRPRHGIESLDFRQMHKKHYAEARVFKYSGEARYLSTYPQSHSGYRPLREPPGKGTPYHTHGGLMALLESLEALISFVYAAWCQDHISTGGFNDSWETIPSYLNWCKSKWYQYVGSRDNVREKSFIGLIHMIEAFTHQRIVRFKLSNVLDAKTRQYEHDIEVTAKAKQAAVDASAVKARLTLPEKSLPSPDTDAASANSTPANPSNGTPSNLNDIRAEEAKRAGNKLPPNRSPEGNSSDDVVSVKESYITSVTRLLGVQTTASQEMKNSEKTLSLAIMREHFPHTFGRMVCSTLSAYEEYEPDMEDGEGELFWPSQCVTGEGIAWVCLMGRAMVREFGKDIGYTSFAGIIPKPGGTASS</sequence>
<gene>
    <name evidence="2" type="ORF">A7U60_g2437</name>
</gene>
<protein>
    <submittedName>
        <fullName evidence="2">Uncharacterized protein</fullName>
    </submittedName>
</protein>
<keyword evidence="3" id="KW-1185">Reference proteome</keyword>
<feature type="region of interest" description="Disordered" evidence="1">
    <location>
        <begin position="393"/>
        <end position="454"/>
    </location>
</feature>
<dbReference type="AlphaFoldDB" id="A0A9Q5I288"/>
<dbReference type="PANTHER" id="PTHR48125">
    <property type="entry name" value="LP07818P1"/>
    <property type="match status" value="1"/>
</dbReference>
<dbReference type="OrthoDB" id="3238644at2759"/>
<feature type="compositionally biased region" description="Low complexity" evidence="1">
    <location>
        <begin position="156"/>
        <end position="197"/>
    </location>
</feature>
<comment type="caution">
    <text evidence="2">The sequence shown here is derived from an EMBL/GenBank/DDBJ whole genome shotgun (WGS) entry which is preliminary data.</text>
</comment>
<evidence type="ECO:0000256" key="1">
    <source>
        <dbReference type="SAM" id="MobiDB-lite"/>
    </source>
</evidence>
<evidence type="ECO:0000313" key="3">
    <source>
        <dbReference type="Proteomes" id="UP000757232"/>
    </source>
</evidence>
<evidence type="ECO:0000313" key="2">
    <source>
        <dbReference type="EMBL" id="OCB90338.1"/>
    </source>
</evidence>
<feature type="compositionally biased region" description="Low complexity" evidence="1">
    <location>
        <begin position="403"/>
        <end position="418"/>
    </location>
</feature>
<proteinExistence type="predicted"/>
<reference evidence="2" key="1">
    <citation type="submission" date="2016-06" db="EMBL/GenBank/DDBJ databases">
        <title>Draft Genome sequence of the fungus Inonotus baumii.</title>
        <authorList>
            <person name="Zhu H."/>
            <person name="Lin W."/>
        </authorList>
    </citation>
    <scope>NUCLEOTIDE SEQUENCE</scope>
    <source>
        <strain evidence="2">821</strain>
    </source>
</reference>
<organism evidence="2 3">
    <name type="scientific">Sanghuangporus baumii</name>
    <name type="common">Phellinus baumii</name>
    <dbReference type="NCBI Taxonomy" id="108892"/>
    <lineage>
        <taxon>Eukaryota</taxon>
        <taxon>Fungi</taxon>
        <taxon>Dikarya</taxon>
        <taxon>Basidiomycota</taxon>
        <taxon>Agaricomycotina</taxon>
        <taxon>Agaricomycetes</taxon>
        <taxon>Hymenochaetales</taxon>
        <taxon>Hymenochaetaceae</taxon>
        <taxon>Sanghuangporus</taxon>
    </lineage>
</organism>
<dbReference type="Proteomes" id="UP000757232">
    <property type="component" value="Unassembled WGS sequence"/>
</dbReference>
<dbReference type="EMBL" id="LNZH02000135">
    <property type="protein sequence ID" value="OCB90338.1"/>
    <property type="molecule type" value="Genomic_DNA"/>
</dbReference>
<accession>A0A9Q5I288</accession>
<dbReference type="PANTHER" id="PTHR48125:SF10">
    <property type="entry name" value="OS12G0136300 PROTEIN"/>
    <property type="match status" value="1"/>
</dbReference>
<feature type="region of interest" description="Disordered" evidence="1">
    <location>
        <begin position="99"/>
        <end position="197"/>
    </location>
</feature>
<feature type="compositionally biased region" description="Pro residues" evidence="1">
    <location>
        <begin position="99"/>
        <end position="111"/>
    </location>
</feature>
<name>A0A9Q5I288_SANBA</name>